<accession>A0A7V7GYM1</accession>
<dbReference type="RefSeq" id="WP_096345836.1">
    <property type="nucleotide sequence ID" value="NZ_QOVF01000001.1"/>
</dbReference>
<keyword evidence="6" id="KW-1185">Reference proteome</keyword>
<sequence>MNKSMLSGIIIGAVVATAGGAIAGYTALSDKEPTYAQVVNVEEITQTEKTPREVCQEVAVNRQKPVQDQHQVLGSVAGAVVGGLLGNQVGGGSGKKIATVAGAAAGGYAGNKTQERMQQNSTYTTTETRCETVYDSNDRVVAYQVDYTIGEEEGSVRMDHKPGNRIPLEEGQLVLSKQ</sequence>
<dbReference type="EMBL" id="QOVF01000001">
    <property type="protein sequence ID" value="KAA0696586.1"/>
    <property type="molecule type" value="Genomic_DNA"/>
</dbReference>
<name>A0A7V7GYM1_9GAMM</name>
<evidence type="ECO:0000313" key="5">
    <source>
        <dbReference type="EMBL" id="KAA0696586.1"/>
    </source>
</evidence>
<organism evidence="5 6">
    <name type="scientific">Halopseudomonas laoshanensis</name>
    <dbReference type="NCBI Taxonomy" id="2268758"/>
    <lineage>
        <taxon>Bacteria</taxon>
        <taxon>Pseudomonadati</taxon>
        <taxon>Pseudomonadota</taxon>
        <taxon>Gammaproteobacteria</taxon>
        <taxon>Pseudomonadales</taxon>
        <taxon>Pseudomonadaceae</taxon>
        <taxon>Halopseudomonas</taxon>
    </lineage>
</organism>
<gene>
    <name evidence="5" type="ORF">DT594_04430</name>
</gene>
<evidence type="ECO:0000256" key="1">
    <source>
        <dbReference type="ARBA" id="ARBA00004370"/>
    </source>
</evidence>
<evidence type="ECO:0000313" key="6">
    <source>
        <dbReference type="Proteomes" id="UP000463138"/>
    </source>
</evidence>
<evidence type="ECO:0000256" key="2">
    <source>
        <dbReference type="ARBA" id="ARBA00023136"/>
    </source>
</evidence>
<dbReference type="PANTHER" id="PTHR35603">
    <property type="match status" value="1"/>
</dbReference>
<feature type="domain" description="Glycine zipper 2TM" evidence="4">
    <location>
        <begin position="73"/>
        <end position="113"/>
    </location>
</feature>
<protein>
    <submittedName>
        <fullName evidence="5">Glycine zipper 2TM domain-containing protein</fullName>
    </submittedName>
</protein>
<dbReference type="GO" id="GO:0019867">
    <property type="term" value="C:outer membrane"/>
    <property type="evidence" value="ECO:0007669"/>
    <property type="project" value="InterPro"/>
</dbReference>
<dbReference type="Proteomes" id="UP000463138">
    <property type="component" value="Unassembled WGS sequence"/>
</dbReference>
<dbReference type="Pfam" id="PF05433">
    <property type="entry name" value="Rick_17kDa_Anti"/>
    <property type="match status" value="1"/>
</dbReference>
<dbReference type="NCBIfam" id="NF008437">
    <property type="entry name" value="PRK11280.1"/>
    <property type="match status" value="1"/>
</dbReference>
<comment type="subcellular location">
    <subcellularLocation>
        <location evidence="1">Membrane</location>
    </subcellularLocation>
</comment>
<proteinExistence type="predicted"/>
<dbReference type="PANTHER" id="PTHR35603:SF2">
    <property type="entry name" value="OUTER MEMBRANE LIPOPROTEIN"/>
    <property type="match status" value="1"/>
</dbReference>
<feature type="region of interest" description="Disordered" evidence="3">
    <location>
        <begin position="153"/>
        <end position="178"/>
    </location>
</feature>
<comment type="caution">
    <text evidence="5">The sequence shown here is derived from an EMBL/GenBank/DDBJ whole genome shotgun (WGS) entry which is preliminary data.</text>
</comment>
<dbReference type="AlphaFoldDB" id="A0A7V7GYM1"/>
<reference evidence="5 6" key="1">
    <citation type="submission" date="2018-07" db="EMBL/GenBank/DDBJ databases">
        <title>Pseudomonas laoshanensis sp. nov., isolated from soil.</title>
        <authorList>
            <person name="Sun J."/>
            <person name="Yu L."/>
            <person name="Wang M."/>
            <person name="Zhang C."/>
        </authorList>
    </citation>
    <scope>NUCLEOTIDE SEQUENCE [LARGE SCALE GENOMIC DNA]</scope>
    <source>
        <strain evidence="5 6">Y22</strain>
    </source>
</reference>
<evidence type="ECO:0000256" key="3">
    <source>
        <dbReference type="SAM" id="MobiDB-lite"/>
    </source>
</evidence>
<evidence type="ECO:0000259" key="4">
    <source>
        <dbReference type="Pfam" id="PF05433"/>
    </source>
</evidence>
<keyword evidence="2" id="KW-0472">Membrane</keyword>
<dbReference type="InterPro" id="IPR008816">
    <property type="entry name" value="Gly_zipper_2TM_dom"/>
</dbReference>
<dbReference type="OrthoDB" id="9132795at2"/>
<dbReference type="InterPro" id="IPR051407">
    <property type="entry name" value="Bact_OM_lipoprot/Surf_antigen"/>
</dbReference>